<name>A0A3G8LWR0_9GAMM</name>
<keyword evidence="6" id="KW-0997">Cell inner membrane</keyword>
<comment type="similarity">
    <text evidence="10">Belongs to the GSP H family.</text>
</comment>
<dbReference type="InterPro" id="IPR045584">
    <property type="entry name" value="Pilin-like"/>
</dbReference>
<evidence type="ECO:0000256" key="8">
    <source>
        <dbReference type="ARBA" id="ARBA00022989"/>
    </source>
</evidence>
<dbReference type="RefSeq" id="WP_124731737.1">
    <property type="nucleotide sequence ID" value="NZ_CBCSKC010000013.1"/>
</dbReference>
<dbReference type="NCBIfam" id="TIGR02532">
    <property type="entry name" value="IV_pilin_GFxxxE"/>
    <property type="match status" value="1"/>
</dbReference>
<dbReference type="KEGG" id="slj:EGC82_16575"/>
<evidence type="ECO:0000256" key="4">
    <source>
        <dbReference type="ARBA" id="ARBA00022475"/>
    </source>
</evidence>
<dbReference type="GO" id="GO:0005886">
    <property type="term" value="C:plasma membrane"/>
    <property type="evidence" value="ECO:0007669"/>
    <property type="project" value="UniProtKB-SubCell"/>
</dbReference>
<keyword evidence="14" id="KW-1185">Reference proteome</keyword>
<sequence length="162" mass="17228">MKKLTFGFTLIEVMVTVAIAAILITVAVPSFTSLYESTRVNNNIEKIQSILVFARNQAITYGRTVNICSYSTATSCGTSTDWSNGIRVYIDVDGKETELRAIDSFNDSDKVKASTKTMTFSADGLSSGGNIIYCPSGKADLSLSVSVISSGRVSYGSAGNSC</sequence>
<dbReference type="Proteomes" id="UP000278035">
    <property type="component" value="Chromosome"/>
</dbReference>
<dbReference type="OrthoDB" id="2313614at2"/>
<evidence type="ECO:0000256" key="2">
    <source>
        <dbReference type="ARBA" id="ARBA00004377"/>
    </source>
</evidence>
<dbReference type="InterPro" id="IPR011759">
    <property type="entry name" value="Cyt_c_oxidase_su2_TM_dom"/>
</dbReference>
<evidence type="ECO:0000256" key="10">
    <source>
        <dbReference type="ARBA" id="ARBA00025772"/>
    </source>
</evidence>
<feature type="domain" description="Cytochrome oxidase subunit II transmembrane region profile" evidence="12">
    <location>
        <begin position="1"/>
        <end position="41"/>
    </location>
</feature>
<evidence type="ECO:0000256" key="3">
    <source>
        <dbReference type="ARBA" id="ARBA00021549"/>
    </source>
</evidence>
<dbReference type="Pfam" id="PF07963">
    <property type="entry name" value="N_methyl"/>
    <property type="match status" value="1"/>
</dbReference>
<dbReference type="GO" id="GO:0015628">
    <property type="term" value="P:protein secretion by the type II secretion system"/>
    <property type="evidence" value="ECO:0007669"/>
    <property type="project" value="InterPro"/>
</dbReference>
<keyword evidence="7" id="KW-0812">Transmembrane</keyword>
<dbReference type="EMBL" id="CP034015">
    <property type="protein sequence ID" value="AZG74223.1"/>
    <property type="molecule type" value="Genomic_DNA"/>
</dbReference>
<keyword evidence="4" id="KW-1003">Cell membrane</keyword>
<protein>
    <recommendedName>
        <fullName evidence="3">Type II secretion system protein H</fullName>
    </recommendedName>
    <alternativeName>
        <fullName evidence="11">General secretion pathway protein H</fullName>
    </alternativeName>
</protein>
<dbReference type="Gene3D" id="3.55.40.10">
    <property type="entry name" value="minor pseudopilin epsh domain"/>
    <property type="match status" value="1"/>
</dbReference>
<evidence type="ECO:0000256" key="1">
    <source>
        <dbReference type="ARBA" id="ARBA00004141"/>
    </source>
</evidence>
<gene>
    <name evidence="13" type="ORF">EGC82_16575</name>
</gene>
<dbReference type="GO" id="GO:0022900">
    <property type="term" value="P:electron transport chain"/>
    <property type="evidence" value="ECO:0007669"/>
    <property type="project" value="InterPro"/>
</dbReference>
<dbReference type="SUPFAM" id="SSF54523">
    <property type="entry name" value="Pili subunits"/>
    <property type="match status" value="1"/>
</dbReference>
<keyword evidence="9" id="KW-0472">Membrane</keyword>
<evidence type="ECO:0000313" key="14">
    <source>
        <dbReference type="Proteomes" id="UP000278035"/>
    </source>
</evidence>
<accession>A0A3G8LWR0</accession>
<evidence type="ECO:0000256" key="9">
    <source>
        <dbReference type="ARBA" id="ARBA00023136"/>
    </source>
</evidence>
<proteinExistence type="inferred from homology"/>
<evidence type="ECO:0000256" key="5">
    <source>
        <dbReference type="ARBA" id="ARBA00022481"/>
    </source>
</evidence>
<evidence type="ECO:0000313" key="13">
    <source>
        <dbReference type="EMBL" id="AZG74223.1"/>
    </source>
</evidence>
<evidence type="ECO:0000256" key="7">
    <source>
        <dbReference type="ARBA" id="ARBA00022692"/>
    </source>
</evidence>
<comment type="subcellular location">
    <subcellularLocation>
        <location evidence="2">Cell inner membrane</location>
        <topology evidence="2">Single-pass membrane protein</topology>
    </subcellularLocation>
    <subcellularLocation>
        <location evidence="1">Membrane</location>
        <topology evidence="1">Multi-pass membrane protein</topology>
    </subcellularLocation>
</comment>
<evidence type="ECO:0000259" key="12">
    <source>
        <dbReference type="PROSITE" id="PS50999"/>
    </source>
</evidence>
<evidence type="ECO:0000256" key="11">
    <source>
        <dbReference type="ARBA" id="ARBA00030775"/>
    </source>
</evidence>
<dbReference type="AlphaFoldDB" id="A0A3G8LWR0"/>
<dbReference type="PROSITE" id="PS50999">
    <property type="entry name" value="COX2_TM"/>
    <property type="match status" value="1"/>
</dbReference>
<reference evidence="14" key="1">
    <citation type="submission" date="2018-11" db="EMBL/GenBank/DDBJ databases">
        <title>Shewanella sp. M2.</title>
        <authorList>
            <person name="Hwang Y.J."/>
            <person name="Hwang C.Y."/>
        </authorList>
    </citation>
    <scope>NUCLEOTIDE SEQUENCE [LARGE SCALE GENOMIC DNA]</scope>
    <source>
        <strain evidence="14">LMG 19866</strain>
    </source>
</reference>
<dbReference type="InterPro" id="IPR022346">
    <property type="entry name" value="T2SS_GspH"/>
</dbReference>
<organism evidence="13 14">
    <name type="scientific">Shewanella livingstonensis</name>
    <dbReference type="NCBI Taxonomy" id="150120"/>
    <lineage>
        <taxon>Bacteria</taxon>
        <taxon>Pseudomonadati</taxon>
        <taxon>Pseudomonadota</taxon>
        <taxon>Gammaproteobacteria</taxon>
        <taxon>Alteromonadales</taxon>
        <taxon>Shewanellaceae</taxon>
        <taxon>Shewanella</taxon>
    </lineage>
</organism>
<dbReference type="InterPro" id="IPR012902">
    <property type="entry name" value="N_methyl_site"/>
</dbReference>
<keyword evidence="5" id="KW-0488">Methylation</keyword>
<keyword evidence="8" id="KW-1133">Transmembrane helix</keyword>
<dbReference type="GO" id="GO:0015627">
    <property type="term" value="C:type II protein secretion system complex"/>
    <property type="evidence" value="ECO:0007669"/>
    <property type="project" value="InterPro"/>
</dbReference>
<dbReference type="Pfam" id="PF12019">
    <property type="entry name" value="GspH"/>
    <property type="match status" value="1"/>
</dbReference>
<evidence type="ECO:0000256" key="6">
    <source>
        <dbReference type="ARBA" id="ARBA00022519"/>
    </source>
</evidence>